<dbReference type="AlphaFoldDB" id="A0A7Y8Y062"/>
<keyword evidence="2" id="KW-1185">Reference proteome</keyword>
<gene>
    <name evidence="1" type="ORF">HZF10_01300</name>
</gene>
<accession>A0A7Y8Y062</accession>
<comment type="caution">
    <text evidence="1">The sequence shown here is derived from an EMBL/GenBank/DDBJ whole genome shotgun (WGS) entry which is preliminary data.</text>
</comment>
<reference evidence="1 2" key="1">
    <citation type="submission" date="2020-07" db="EMBL/GenBank/DDBJ databases">
        <authorList>
            <person name="Sun Q."/>
        </authorList>
    </citation>
    <scope>NUCLEOTIDE SEQUENCE [LARGE SCALE GENOMIC DNA]</scope>
    <source>
        <strain evidence="1 2">MAH-1</strain>
    </source>
</reference>
<organism evidence="1 2">
    <name type="scientific">Flavobacterium agri</name>
    <dbReference type="NCBI Taxonomy" id="2743471"/>
    <lineage>
        <taxon>Bacteria</taxon>
        <taxon>Pseudomonadati</taxon>
        <taxon>Bacteroidota</taxon>
        <taxon>Flavobacteriia</taxon>
        <taxon>Flavobacteriales</taxon>
        <taxon>Flavobacteriaceae</taxon>
        <taxon>Flavobacterium</taxon>
    </lineage>
</organism>
<evidence type="ECO:0000313" key="2">
    <source>
        <dbReference type="Proteomes" id="UP000535020"/>
    </source>
</evidence>
<sequence>MKKHLTGLVAFLCLYANAQQEKSDVQKLNDSIQKVLADKFPRTRTFDLQYRYYLPSDFDAELRKSDYVKGRVTNHQQWKAAINFTLWERPRWNVSANVDYRYESFDFEDLELLSDAVGPFTENKGYHYIGGTINALYYGSLFKKPLIYNASVTVDGSDKDVERIKGIVGATLLLKRTERTVIGLGLVVLLDPASPVPVAPVFTLDHKFANSPWTLDFILPQRLLFKRPVFENGRVSIGTELSSDGFYMYSDVPGYADVYDFRELELRSGLTYEHCFGKGFIGYAKTGLSNMFNMRVSERGKNTNDYIISANRDATGYFTLGLSYNLQSKNKK</sequence>
<protein>
    <submittedName>
        <fullName evidence="1">Uncharacterized protein</fullName>
    </submittedName>
</protein>
<dbReference type="EMBL" id="JACBJI010000001">
    <property type="protein sequence ID" value="NYA69538.1"/>
    <property type="molecule type" value="Genomic_DNA"/>
</dbReference>
<dbReference type="Proteomes" id="UP000535020">
    <property type="component" value="Unassembled WGS sequence"/>
</dbReference>
<dbReference type="RefSeq" id="WP_176004361.1">
    <property type="nucleotide sequence ID" value="NZ_JABWMI010000002.1"/>
</dbReference>
<name>A0A7Y8Y062_9FLAO</name>
<proteinExistence type="predicted"/>
<evidence type="ECO:0000313" key="1">
    <source>
        <dbReference type="EMBL" id="NYA69538.1"/>
    </source>
</evidence>